<dbReference type="Pfam" id="PF01571">
    <property type="entry name" value="GCV_T"/>
    <property type="match status" value="1"/>
</dbReference>
<protein>
    <recommendedName>
        <fullName evidence="6">Aminomethyltransferase</fullName>
    </recommendedName>
</protein>
<name>A0ABR7S531_AQUAC</name>
<feature type="domain" description="Aminomethyltransferase C-terminal" evidence="3">
    <location>
        <begin position="274"/>
        <end position="351"/>
    </location>
</feature>
<dbReference type="InterPro" id="IPR027266">
    <property type="entry name" value="TrmE/GcvT-like"/>
</dbReference>
<evidence type="ECO:0000313" key="4">
    <source>
        <dbReference type="EMBL" id="MBC9251895.1"/>
    </source>
</evidence>
<evidence type="ECO:0008006" key="6">
    <source>
        <dbReference type="Google" id="ProtNLM"/>
    </source>
</evidence>
<evidence type="ECO:0000256" key="1">
    <source>
        <dbReference type="ARBA" id="ARBA00022576"/>
    </source>
</evidence>
<dbReference type="PIRSF" id="PIRSF006487">
    <property type="entry name" value="GcvT"/>
    <property type="match status" value="1"/>
</dbReference>
<accession>A0ABR7S531</accession>
<dbReference type="EMBL" id="LZEU01000001">
    <property type="protein sequence ID" value="MBC9251895.1"/>
    <property type="molecule type" value="Genomic_DNA"/>
</dbReference>
<evidence type="ECO:0000259" key="2">
    <source>
        <dbReference type="Pfam" id="PF01571"/>
    </source>
</evidence>
<dbReference type="InterPro" id="IPR006222">
    <property type="entry name" value="GCVT_N"/>
</dbReference>
<dbReference type="Pfam" id="PF08669">
    <property type="entry name" value="GCV_T_C"/>
    <property type="match status" value="1"/>
</dbReference>
<gene>
    <name evidence="4" type="ORF">A9179_16615</name>
</gene>
<dbReference type="RefSeq" id="WP_187807380.1">
    <property type="nucleotide sequence ID" value="NZ_LZEU01000001.1"/>
</dbReference>
<dbReference type="InterPro" id="IPR013977">
    <property type="entry name" value="GcvT_C"/>
</dbReference>
<dbReference type="Gene3D" id="3.30.1360.120">
    <property type="entry name" value="Probable tRNA modification gtpase trme, domain 1"/>
    <property type="match status" value="1"/>
</dbReference>
<sequence length="382" mass="41819">MSLESLHQAAGAVFAERNGVRIPLHYGQPAAEHQAARKNILMVDYSHFGIVEVQGDDGYDFLNRVVGGDLSVIRDEQALYTLLLNDKGQIVTDLYVLCDDERFLLISEWLRGDKLAASLQALVGEEEVQITAQDEQLSTTLFEGPYSWELMSELFGFDVLGLPFLEFMHVDGAILFRAGKHGEFAYKVLTAKDATADLWQRAAEAGAKFDLKKGGIDFQLKSRLENPCWDPALVGEFSHCPIELQLQWAVRYDKDEFVGREALLSKLEDGTKSRVVGFVVKGDGSAANIGDALYSGEQKIGTVITLGHSEGVGAHIGQALLDADYAYAGIDSYAIGVAATRIAVSTVAIPFLQNFSFLVNPAEHSYVDPSRPKSVLEQQAQA</sequence>
<evidence type="ECO:0000259" key="3">
    <source>
        <dbReference type="Pfam" id="PF08669"/>
    </source>
</evidence>
<proteinExistence type="predicted"/>
<dbReference type="PANTHER" id="PTHR43757">
    <property type="entry name" value="AMINOMETHYLTRANSFERASE"/>
    <property type="match status" value="1"/>
</dbReference>
<dbReference type="SUPFAM" id="SSF103025">
    <property type="entry name" value="Folate-binding domain"/>
    <property type="match status" value="1"/>
</dbReference>
<dbReference type="SUPFAM" id="SSF101790">
    <property type="entry name" value="Aminomethyltransferase beta-barrel domain"/>
    <property type="match status" value="1"/>
</dbReference>
<evidence type="ECO:0000313" key="5">
    <source>
        <dbReference type="Proteomes" id="UP000744555"/>
    </source>
</evidence>
<keyword evidence="5" id="KW-1185">Reference proteome</keyword>
<comment type="caution">
    <text evidence="4">The sequence shown here is derived from an EMBL/GenBank/DDBJ whole genome shotgun (WGS) entry which is preliminary data.</text>
</comment>
<feature type="domain" description="GCVT N-terminal" evidence="2">
    <location>
        <begin position="5"/>
        <end position="254"/>
    </location>
</feature>
<organism evidence="4 5">
    <name type="scientific">Aquipseudomonas alcaligenes</name>
    <name type="common">Pseudomonas alcaligenes</name>
    <dbReference type="NCBI Taxonomy" id="43263"/>
    <lineage>
        <taxon>Bacteria</taxon>
        <taxon>Pseudomonadati</taxon>
        <taxon>Pseudomonadota</taxon>
        <taxon>Gammaproteobacteria</taxon>
        <taxon>Pseudomonadales</taxon>
        <taxon>Pseudomonadaceae</taxon>
        <taxon>Aquipseudomonas</taxon>
    </lineage>
</organism>
<dbReference type="InterPro" id="IPR028896">
    <property type="entry name" value="GcvT/YgfZ/DmdA"/>
</dbReference>
<keyword evidence="1" id="KW-0808">Transferase</keyword>
<dbReference type="PANTHER" id="PTHR43757:SF2">
    <property type="entry name" value="AMINOMETHYLTRANSFERASE, MITOCHONDRIAL"/>
    <property type="match status" value="1"/>
</dbReference>
<keyword evidence="1" id="KW-0032">Aminotransferase</keyword>
<dbReference type="Proteomes" id="UP000744555">
    <property type="component" value="Unassembled WGS sequence"/>
</dbReference>
<reference evidence="4 5" key="1">
    <citation type="submission" date="2016-06" db="EMBL/GenBank/DDBJ databases">
        <authorList>
            <person name="Ramos C."/>
            <person name="Pintado A."/>
            <person name="Crespo-Gomez J.I."/>
        </authorList>
    </citation>
    <scope>NUCLEOTIDE SEQUENCE [LARGE SCALE GENOMIC DNA]</scope>
    <source>
        <strain evidence="4 5">AVO110</strain>
    </source>
</reference>
<dbReference type="InterPro" id="IPR029043">
    <property type="entry name" value="GcvT/YgfZ_C"/>
</dbReference>